<dbReference type="InterPro" id="IPR030373">
    <property type="entry name" value="PABS_CS"/>
</dbReference>
<comment type="similarity">
    <text evidence="1 7">Belongs to the spermidine/spermine synthase family.</text>
</comment>
<feature type="binding site" evidence="7">
    <location>
        <position position="175"/>
    </location>
    <ligand>
        <name>S-methyl-5'-thioadenosine</name>
        <dbReference type="ChEBI" id="CHEBI:17509"/>
    </ligand>
</feature>
<keyword evidence="3 7" id="KW-0808">Transferase</keyword>
<feature type="active site" description="Proton acceptor" evidence="7 8">
    <location>
        <position position="160"/>
    </location>
</feature>
<keyword evidence="5 7" id="KW-0620">Polyamine biosynthesis</keyword>
<reference evidence="10" key="1">
    <citation type="submission" date="2018-01" db="EMBL/GenBank/DDBJ databases">
        <title>Genomic characterization of Leptospira inadai serogroup Lyme isolated from captured rat in Brazil and comparative analysis with human reference strain.</title>
        <authorList>
            <person name="Moreno L.Z."/>
            <person name="Loureiro A.P."/>
            <person name="Miraglia F."/>
            <person name="Kremer F.S."/>
            <person name="Eslabao M.R."/>
            <person name="Dellagostin O.A."/>
            <person name="Lilenbaum W."/>
            <person name="Moreno A.M."/>
        </authorList>
    </citation>
    <scope>NUCLEOTIDE SEQUENCE [LARGE SCALE GENOMIC DNA]</scope>
    <source>
        <strain evidence="10">M34/99</strain>
    </source>
</reference>
<dbReference type="Proteomes" id="UP000094669">
    <property type="component" value="Unassembled WGS sequence"/>
</dbReference>
<keyword evidence="11" id="KW-1185">Reference proteome</keyword>
<evidence type="ECO:0000256" key="2">
    <source>
        <dbReference type="ARBA" id="ARBA00022490"/>
    </source>
</evidence>
<dbReference type="RefSeq" id="WP_020988556.1">
    <property type="nucleotide sequence ID" value="NZ_MCRM02000002.1"/>
</dbReference>
<protein>
    <recommendedName>
        <fullName evidence="7">Polyamine aminopropyltransferase</fullName>
    </recommendedName>
    <alternativeName>
        <fullName evidence="7">Putrescine aminopropyltransferase</fullName>
        <shortName evidence="7">PAPT</shortName>
    </alternativeName>
    <alternativeName>
        <fullName evidence="7">Spermidine synthase</fullName>
        <shortName evidence="7">SPDS</shortName>
        <shortName evidence="7">SPDSY</shortName>
        <ecNumber evidence="7">2.5.1.16</ecNumber>
    </alternativeName>
</protein>
<feature type="binding site" evidence="7">
    <location>
        <position position="110"/>
    </location>
    <ligand>
        <name>S-methyl-5'-thioadenosine</name>
        <dbReference type="ChEBI" id="CHEBI:17509"/>
    </ligand>
</feature>
<evidence type="ECO:0000256" key="6">
    <source>
        <dbReference type="ARBA" id="ARBA00048874"/>
    </source>
</evidence>
<comment type="catalytic activity">
    <reaction evidence="6">
        <text>S-adenosyl 3-(methylsulfanyl)propylamine + spermidine = thermospermine + S-methyl-5'-thioadenosine + H(+)</text>
        <dbReference type="Rhea" id="RHEA:30515"/>
        <dbReference type="ChEBI" id="CHEBI:15378"/>
        <dbReference type="ChEBI" id="CHEBI:17509"/>
        <dbReference type="ChEBI" id="CHEBI:57443"/>
        <dbReference type="ChEBI" id="CHEBI:57834"/>
        <dbReference type="ChEBI" id="CHEBI:59903"/>
        <dbReference type="EC" id="2.5.1.79"/>
    </reaction>
</comment>
<evidence type="ECO:0000256" key="1">
    <source>
        <dbReference type="ARBA" id="ARBA00007867"/>
    </source>
</evidence>
<dbReference type="CDD" id="cd02440">
    <property type="entry name" value="AdoMet_MTases"/>
    <property type="match status" value="1"/>
</dbReference>
<evidence type="ECO:0000256" key="3">
    <source>
        <dbReference type="ARBA" id="ARBA00022679"/>
    </source>
</evidence>
<dbReference type="InterPro" id="IPR037163">
    <property type="entry name" value="Spermidine_synt_N_sf"/>
</dbReference>
<feature type="binding site" evidence="7">
    <location>
        <position position="66"/>
    </location>
    <ligand>
        <name>spermidine</name>
        <dbReference type="ChEBI" id="CHEBI:57834"/>
    </ligand>
</feature>
<dbReference type="InterPro" id="IPR030374">
    <property type="entry name" value="PABS"/>
</dbReference>
<dbReference type="InterPro" id="IPR029063">
    <property type="entry name" value="SAM-dependent_MTases_sf"/>
</dbReference>
<feature type="binding site" evidence="7">
    <location>
        <begin position="142"/>
        <end position="143"/>
    </location>
    <ligand>
        <name>S-methyl-5'-thioadenosine</name>
        <dbReference type="ChEBI" id="CHEBI:17509"/>
    </ligand>
</feature>
<sequence>MEINTKSWIMDYYDENEIHFYRKKKTYFSGKTKFQRVEFVELPSIGETLIIDGELQSAGQDEYIYHESLVHPACLLNRKTEHILIIGGGEGATLREVLKYNTIKSVTMVDIDQELVQLFSRRMQNWHKGAFQDPRVNLVFEDGRKYLEDTNERFDVIILDLTSSFGERVEEKFDPILNLYSKQFYSICSSKLKKDGIIAIQALELTPADWSEHAVIRRSLATAFKHVLSYSVFIPSFYTTWGFLLASQRHNFETLTSKKINDMIVRKRISSKLSFFDGNTFIGTSNLSKDLRKNILQKGSIIEDNKPLVVYPKEPN</sequence>
<dbReference type="Gene3D" id="3.40.50.150">
    <property type="entry name" value="Vaccinia Virus protein VP39"/>
    <property type="match status" value="1"/>
</dbReference>
<dbReference type="Pfam" id="PF01564">
    <property type="entry name" value="Spermine_synth"/>
    <property type="match status" value="1"/>
</dbReference>
<evidence type="ECO:0000256" key="8">
    <source>
        <dbReference type="PROSITE-ProRule" id="PRU00354"/>
    </source>
</evidence>
<dbReference type="PANTHER" id="PTHR43317:SF1">
    <property type="entry name" value="THERMOSPERMINE SYNTHASE ACAULIS5"/>
    <property type="match status" value="1"/>
</dbReference>
<feature type="binding site" evidence="7">
    <location>
        <position position="35"/>
    </location>
    <ligand>
        <name>S-methyl-5'-thioadenosine</name>
        <dbReference type="ChEBI" id="CHEBI:17509"/>
    </ligand>
</feature>
<accession>A0ABX4YN28</accession>
<dbReference type="PANTHER" id="PTHR43317">
    <property type="entry name" value="THERMOSPERMINE SYNTHASE ACAULIS5"/>
    <property type="match status" value="1"/>
</dbReference>
<comment type="function">
    <text evidence="7">Catalyzes the irreversible transfer of a propylamine group from the amino donor S-adenosylmethioninamine (decarboxy-AdoMet) to putrescine (1,4-diaminobutane) to yield spermidine.</text>
</comment>
<evidence type="ECO:0000256" key="5">
    <source>
        <dbReference type="ARBA" id="ARBA00023115"/>
    </source>
</evidence>
<dbReference type="InterPro" id="IPR035246">
    <property type="entry name" value="Spermidine_synt_N"/>
</dbReference>
<gene>
    <name evidence="7" type="primary">speE</name>
    <name evidence="10" type="ORF">BES34_003565</name>
</gene>
<dbReference type="PROSITE" id="PS51006">
    <property type="entry name" value="PABS_2"/>
    <property type="match status" value="1"/>
</dbReference>
<evidence type="ECO:0000313" key="10">
    <source>
        <dbReference type="EMBL" id="PNV76668.1"/>
    </source>
</evidence>
<keyword evidence="4 7" id="KW-0745">Spermidine biosynthesis</keyword>
<evidence type="ECO:0000313" key="11">
    <source>
        <dbReference type="Proteomes" id="UP000094669"/>
    </source>
</evidence>
<dbReference type="SUPFAM" id="SSF53335">
    <property type="entry name" value="S-adenosyl-L-methionine-dependent methyltransferases"/>
    <property type="match status" value="1"/>
</dbReference>
<feature type="binding site" evidence="7">
    <location>
        <position position="90"/>
    </location>
    <ligand>
        <name>spermidine</name>
        <dbReference type="ChEBI" id="CHEBI:57834"/>
    </ligand>
</feature>
<evidence type="ECO:0000256" key="4">
    <source>
        <dbReference type="ARBA" id="ARBA00023066"/>
    </source>
</evidence>
<comment type="pathway">
    <text evidence="7">Amine and polyamine biosynthesis; spermidine biosynthesis; spermidine from putrescine: step 1/1.</text>
</comment>
<feature type="domain" description="PABS" evidence="9">
    <location>
        <begin position="6"/>
        <end position="248"/>
    </location>
</feature>
<name>A0ABX4YN28_9LEPT</name>
<evidence type="ECO:0000259" key="9">
    <source>
        <dbReference type="PROSITE" id="PS51006"/>
    </source>
</evidence>
<proteinExistence type="inferred from homology"/>
<evidence type="ECO:0000256" key="7">
    <source>
        <dbReference type="HAMAP-Rule" id="MF_00198"/>
    </source>
</evidence>
<dbReference type="EMBL" id="MCRM02000002">
    <property type="protein sequence ID" value="PNV76668.1"/>
    <property type="molecule type" value="Genomic_DNA"/>
</dbReference>
<dbReference type="PROSITE" id="PS01330">
    <property type="entry name" value="PABS_1"/>
    <property type="match status" value="1"/>
</dbReference>
<organism evidence="10 11">
    <name type="scientific">Leptospira inadai serovar Lyme</name>
    <dbReference type="NCBI Taxonomy" id="293084"/>
    <lineage>
        <taxon>Bacteria</taxon>
        <taxon>Pseudomonadati</taxon>
        <taxon>Spirochaetota</taxon>
        <taxon>Spirochaetia</taxon>
        <taxon>Leptospirales</taxon>
        <taxon>Leptospiraceae</taxon>
        <taxon>Leptospira</taxon>
    </lineage>
</organism>
<dbReference type="InterPro" id="IPR001045">
    <property type="entry name" value="Spermi_synthase"/>
</dbReference>
<dbReference type="Gene3D" id="2.30.140.10">
    <property type="entry name" value="Spermidine synthase, tetramerisation domain"/>
    <property type="match status" value="1"/>
</dbReference>
<dbReference type="Pfam" id="PF17284">
    <property type="entry name" value="Spermine_synt_N"/>
    <property type="match status" value="1"/>
</dbReference>
<keyword evidence="2" id="KW-0963">Cytoplasm</keyword>
<comment type="caution">
    <text evidence="10">The sequence shown here is derived from an EMBL/GenBank/DDBJ whole genome shotgun (WGS) entry which is preliminary data.</text>
</comment>
<dbReference type="HAMAP" id="MF_00198">
    <property type="entry name" value="Spermidine_synth"/>
    <property type="match status" value="1"/>
</dbReference>
<comment type="subunit">
    <text evidence="7">Homodimer or homotetramer.</text>
</comment>
<dbReference type="EC" id="2.5.1.16" evidence="7"/>
<comment type="caution">
    <text evidence="7">Lacks conserved residue(s) required for the propagation of feature annotation.</text>
</comment>
<comment type="catalytic activity">
    <reaction evidence="7">
        <text>S-adenosyl 3-(methylsulfanyl)propylamine + putrescine = S-methyl-5'-thioadenosine + spermidine + H(+)</text>
        <dbReference type="Rhea" id="RHEA:12721"/>
        <dbReference type="ChEBI" id="CHEBI:15378"/>
        <dbReference type="ChEBI" id="CHEBI:17509"/>
        <dbReference type="ChEBI" id="CHEBI:57443"/>
        <dbReference type="ChEBI" id="CHEBI:57834"/>
        <dbReference type="ChEBI" id="CHEBI:326268"/>
        <dbReference type="EC" id="2.5.1.16"/>
    </reaction>
</comment>